<gene>
    <name evidence="2" type="ORF">RI129_002985</name>
</gene>
<feature type="domain" description="DUF7869" evidence="1">
    <location>
        <begin position="203"/>
        <end position="294"/>
    </location>
</feature>
<evidence type="ECO:0000313" key="3">
    <source>
        <dbReference type="Proteomes" id="UP001329430"/>
    </source>
</evidence>
<evidence type="ECO:0000259" key="1">
    <source>
        <dbReference type="Pfam" id="PF25273"/>
    </source>
</evidence>
<reference evidence="2 3" key="1">
    <citation type="journal article" date="2024" name="Insects">
        <title>An Improved Chromosome-Level Genome Assembly of the Firefly Pyrocoelia pectoralis.</title>
        <authorList>
            <person name="Fu X."/>
            <person name="Meyer-Rochow V.B."/>
            <person name="Ballantyne L."/>
            <person name="Zhu X."/>
        </authorList>
    </citation>
    <scope>NUCLEOTIDE SEQUENCE [LARGE SCALE GENOMIC DNA]</scope>
    <source>
        <strain evidence="2">XCY_ONT2</strain>
    </source>
</reference>
<comment type="caution">
    <text evidence="2">The sequence shown here is derived from an EMBL/GenBank/DDBJ whole genome shotgun (WGS) entry which is preliminary data.</text>
</comment>
<dbReference type="PANTHER" id="PTHR34415:SF1">
    <property type="entry name" value="INTEGRASE CATALYTIC DOMAIN-CONTAINING PROTEIN"/>
    <property type="match status" value="1"/>
</dbReference>
<protein>
    <recommendedName>
        <fullName evidence="1">DUF7869 domain-containing protein</fullName>
    </recommendedName>
</protein>
<dbReference type="Proteomes" id="UP001329430">
    <property type="component" value="Chromosome 2"/>
</dbReference>
<proteinExistence type="predicted"/>
<dbReference type="EMBL" id="JAVRBK010000002">
    <property type="protein sequence ID" value="KAK5648093.1"/>
    <property type="molecule type" value="Genomic_DNA"/>
</dbReference>
<organism evidence="2 3">
    <name type="scientific">Pyrocoelia pectoralis</name>
    <dbReference type="NCBI Taxonomy" id="417401"/>
    <lineage>
        <taxon>Eukaryota</taxon>
        <taxon>Metazoa</taxon>
        <taxon>Ecdysozoa</taxon>
        <taxon>Arthropoda</taxon>
        <taxon>Hexapoda</taxon>
        <taxon>Insecta</taxon>
        <taxon>Pterygota</taxon>
        <taxon>Neoptera</taxon>
        <taxon>Endopterygota</taxon>
        <taxon>Coleoptera</taxon>
        <taxon>Polyphaga</taxon>
        <taxon>Elateriformia</taxon>
        <taxon>Elateroidea</taxon>
        <taxon>Lampyridae</taxon>
        <taxon>Lampyrinae</taxon>
        <taxon>Pyrocoelia</taxon>
    </lineage>
</organism>
<dbReference type="AlphaFoldDB" id="A0AAN7VP95"/>
<sequence length="428" mass="50560">MNAFLAIHGIGRDRLRRKIQDFDVDVQDNRGKHNSRPNRTKSETLDKVHDYIKNLPCRESHYSRSQNKYRKYLPSECTVIDLHRKYSEDNPEYTISYGRFLKIFNEDYNISFGYPRKDICVKLQNDDQQVRELNLQKEIHIRKAEVFYTLMKEKRDNPKPDEMVICFDYQKNLPLPVTNIKDEYYLRQLWLHNFCINNIVTNCATMYLYTENYAGKGPNEVISCLNHFIKKKKNQGMVKLSIFCDNCFSQNKNRYLFSYLDSLCSDGIFNEIVVYYPIPGHSMMPVDRCFVQKCLTKNENDVTDVLTVLNYKQLYAPIVKTSVPGISKCRSVMFSKYGKPKMRESMTGEYDTFSLYKVGKTRPHCNGQNINNAYTGQIKLKKLKLDNVKHLVQHIETEENRKFYDVLWKEDVASQEESEEQSDVDEYE</sequence>
<evidence type="ECO:0000313" key="2">
    <source>
        <dbReference type="EMBL" id="KAK5648093.1"/>
    </source>
</evidence>
<dbReference type="InterPro" id="IPR057191">
    <property type="entry name" value="DUF7869"/>
</dbReference>
<dbReference type="Pfam" id="PF25273">
    <property type="entry name" value="DUF7869"/>
    <property type="match status" value="1"/>
</dbReference>
<keyword evidence="3" id="KW-1185">Reference proteome</keyword>
<accession>A0AAN7VP95</accession>
<name>A0AAN7VP95_9COLE</name>
<dbReference type="PANTHER" id="PTHR34415">
    <property type="entry name" value="INTEGRASE CATALYTIC DOMAIN-CONTAINING PROTEIN"/>
    <property type="match status" value="1"/>
</dbReference>